<dbReference type="EMBL" id="FJOG01000019">
    <property type="protein sequence ID" value="CZR61712.1"/>
    <property type="molecule type" value="Genomic_DNA"/>
</dbReference>
<reference evidence="1 2" key="1">
    <citation type="submission" date="2016-03" db="EMBL/GenBank/DDBJ databases">
        <authorList>
            <person name="Ploux O."/>
        </authorList>
    </citation>
    <scope>NUCLEOTIDE SEQUENCE [LARGE SCALE GENOMIC DNA]</scope>
    <source>
        <strain evidence="1 2">UAMH 11012</strain>
    </source>
</reference>
<evidence type="ECO:0000313" key="1">
    <source>
        <dbReference type="EMBL" id="CZR61712.1"/>
    </source>
</evidence>
<dbReference type="AlphaFoldDB" id="A0A1L7X9M4"/>
<evidence type="ECO:0000313" key="2">
    <source>
        <dbReference type="Proteomes" id="UP000184330"/>
    </source>
</evidence>
<gene>
    <name evidence="1" type="ORF">PAC_11609</name>
</gene>
<accession>A0A1L7X9M4</accession>
<dbReference type="OrthoDB" id="10372553at2759"/>
<name>A0A1L7X9M4_9HELO</name>
<proteinExistence type="predicted"/>
<keyword evidence="2" id="KW-1185">Reference proteome</keyword>
<organism evidence="1 2">
    <name type="scientific">Phialocephala subalpina</name>
    <dbReference type="NCBI Taxonomy" id="576137"/>
    <lineage>
        <taxon>Eukaryota</taxon>
        <taxon>Fungi</taxon>
        <taxon>Dikarya</taxon>
        <taxon>Ascomycota</taxon>
        <taxon>Pezizomycotina</taxon>
        <taxon>Leotiomycetes</taxon>
        <taxon>Helotiales</taxon>
        <taxon>Mollisiaceae</taxon>
        <taxon>Phialocephala</taxon>
        <taxon>Phialocephala fortinii species complex</taxon>
    </lineage>
</organism>
<dbReference type="Proteomes" id="UP000184330">
    <property type="component" value="Unassembled WGS sequence"/>
</dbReference>
<protein>
    <submittedName>
        <fullName evidence="1">Uncharacterized protein</fullName>
    </submittedName>
</protein>
<sequence length="354" mass="41167">MAPNNTTISNASALTGFQTFREINYDCRYSIWQAIVMLPKMVEVKAVETGKAHKTAAGMEGTEVKLELASMHTFPTMYVNRESRSVTQKYLQTWMKAKTDFTFHVTNPDILFRPQDLDHSPSNANPWPAWPVFRFVDTVTSISFDIQTVFKTWKGHGDDMHNSWKHQVEGFTASLKRLRNLRELILVIPSEFDQTIVVRTFKETALPLFMPKTTSEAYKSVLEEWQRIGDQWQGNDINSLGFQPARIAYNDGCDIKREMGKLADRSDKSLGFSIKLQCWNFEDWNTNTPKDVKDSGRNRTRRVVQDLESPYKQLLGTEVVDVENRVFERLCWKPVAERGRFMEEIEYDWEFMTE</sequence>